<name>A0A3Q9C895_9ACTN</name>
<dbReference type="PANTHER" id="PTHR44103">
    <property type="entry name" value="PROPROTEIN CONVERTASE P"/>
    <property type="match status" value="1"/>
</dbReference>
<sequence>MLLVSPHPRGGSGRGAGEAISGSPYVPPCFFLPSGGTVARPGRHRPSARTAAVLAAALTLSVPLAALPSPSVAATAGEVVVPAAARAVPRATQILNAGTSGFLWTQEGDDRFLWTDYASGTTTELGQRLDVPVQYDIDHGTYLSSPSFQTGYYGRGSDTVALYSEEDDQVTLLKGGGSTVVPVSEYDEYRGTFGDTVLTANRSTGALRLLRAQDGGGVAETPVTGLPEGRKYLPVEDGDARSVILRYENGDERHWGIIDLTTGVFSALPDRVNDTDHWEVTGFRLSEGSVLRLRPGRGKADLYDRDDLSAPPRIFDTASLSSDASYQVVGDKLIGREPTAPGDDKYRGQPLFAFSTDGTDTDMAKVMNPSAHNMVQAPDGSLLVAGAAQYLERGDLDWGIYRIAQGADGALTRTRVTAVDPMPAQIHGLSLGSGVLTTADNSTLYEPDTIIGAYRSTWLTGSGIAKSTVDGLVSGWDGSCSLYQPRCIQMFADGTGFHGRRDSTESGLTMLRANGDADGGPTVDTGDSTPWLRDLSGRYGVVDGASSGKQYVVEFTGAGKVLLKRDRVAAAVWGDTLWSGAASGGKVTATTLPAGTAGESFTTRNGCTPSRLQAVGRFVYWVCEDYWGDVQGSGVYDRTTKKTATAPEGLVLLGDGYLVEAFGGIQSVSGLTLFDLHNGLPSSGNYTDLPKHKLADWTDIGPDDVGPGTSWTVDRFGGSVAYADREQRVHIVPTGVPTSALTAIDATVTPKPAGWSGTWWLSKPAASWKVTIRSASGATVRTLTGAAARGLLSAAWDGKDATGRLVPNGTYAWTLTAAPADGTGAALTRSGATKVTDGSAAPRDHAGNDGIGDLLTLNSSGALTVQRGTGTGTFSGKVTGSGWPTSARFVSYGDLNGDRCNDVLVRLSSGALRRYTPGCGKAVTPSTPYTTLGTSGWTQYDVLTSPGDVTKDGRPDLLARDSATGAVYLYKGTGTGKLSARVKLYANWKTYKKVVGTGDLNGDGVGDLLAQDKANTLYRYDGKGDGTFKAPVKLFTGWGGSYDVIVGVGDITGDGKADLVSRDTSGYLWRNNGNGTGSFGGRTKIATGWGGYKSVS</sequence>
<evidence type="ECO:0000259" key="2">
    <source>
        <dbReference type="Pfam" id="PF13860"/>
    </source>
</evidence>
<dbReference type="Pfam" id="PF13860">
    <property type="entry name" value="FlgD_ig"/>
    <property type="match status" value="1"/>
</dbReference>
<accession>A0A3Q9C895</accession>
<feature type="domain" description="FlgD/Vpr Ig-like" evidence="2">
    <location>
        <begin position="756"/>
        <end position="818"/>
    </location>
</feature>
<keyword evidence="4" id="KW-1185">Reference proteome</keyword>
<evidence type="ECO:0000313" key="4">
    <source>
        <dbReference type="Proteomes" id="UP000280197"/>
    </source>
</evidence>
<dbReference type="KEGG" id="saqu:EJC51_25740"/>
<protein>
    <recommendedName>
        <fullName evidence="2">FlgD/Vpr Ig-like domain-containing protein</fullName>
    </recommendedName>
</protein>
<gene>
    <name evidence="3" type="ORF">EJC51_25740</name>
</gene>
<dbReference type="InterPro" id="IPR025965">
    <property type="entry name" value="FlgD/Vpr_Ig-like"/>
</dbReference>
<evidence type="ECO:0000256" key="1">
    <source>
        <dbReference type="ARBA" id="ARBA00022729"/>
    </source>
</evidence>
<proteinExistence type="predicted"/>
<dbReference type="Pfam" id="PF13517">
    <property type="entry name" value="FG-GAP_3"/>
    <property type="match status" value="2"/>
</dbReference>
<dbReference type="Proteomes" id="UP000280197">
    <property type="component" value="Chromosome"/>
</dbReference>
<dbReference type="EMBL" id="CP034463">
    <property type="protein sequence ID" value="AZP23429.1"/>
    <property type="molecule type" value="Genomic_DNA"/>
</dbReference>
<keyword evidence="1" id="KW-0732">Signal</keyword>
<dbReference type="InterPro" id="IPR028994">
    <property type="entry name" value="Integrin_alpha_N"/>
</dbReference>
<organism evidence="3 4">
    <name type="scientific">Streptomyces aquilus</name>
    <dbReference type="NCBI Taxonomy" id="2548456"/>
    <lineage>
        <taxon>Bacteria</taxon>
        <taxon>Bacillati</taxon>
        <taxon>Actinomycetota</taxon>
        <taxon>Actinomycetes</taxon>
        <taxon>Kitasatosporales</taxon>
        <taxon>Streptomycetaceae</taxon>
        <taxon>Streptomyces</taxon>
    </lineage>
</organism>
<evidence type="ECO:0000313" key="3">
    <source>
        <dbReference type="EMBL" id="AZP23429.1"/>
    </source>
</evidence>
<reference evidence="3 4" key="1">
    <citation type="submission" date="2018-12" db="EMBL/GenBank/DDBJ databases">
        <authorList>
            <person name="Li K."/>
        </authorList>
    </citation>
    <scope>NUCLEOTIDE SEQUENCE [LARGE SCALE GENOMIC DNA]</scope>
    <source>
        <strain evidence="4">CR22</strain>
    </source>
</reference>
<dbReference type="AlphaFoldDB" id="A0A3Q9C895"/>
<dbReference type="Gene3D" id="2.60.40.4070">
    <property type="match status" value="1"/>
</dbReference>
<dbReference type="InterPro" id="IPR013517">
    <property type="entry name" value="FG-GAP"/>
</dbReference>
<dbReference type="SUPFAM" id="SSF69318">
    <property type="entry name" value="Integrin alpha N-terminal domain"/>
    <property type="match status" value="1"/>
</dbReference>
<dbReference type="PANTHER" id="PTHR44103:SF1">
    <property type="entry name" value="PROPROTEIN CONVERTASE P"/>
    <property type="match status" value="1"/>
</dbReference>